<dbReference type="Gene3D" id="2.60.120.200">
    <property type="match status" value="1"/>
</dbReference>
<gene>
    <name evidence="3" type="ORF">CSKR_100345</name>
</gene>
<feature type="domain" description="Laminin G" evidence="2">
    <location>
        <begin position="30"/>
        <end position="240"/>
    </location>
</feature>
<dbReference type="EMBL" id="NIRI02000042">
    <property type="protein sequence ID" value="KAG5449004.1"/>
    <property type="molecule type" value="Genomic_DNA"/>
</dbReference>
<dbReference type="SUPFAM" id="SSF49899">
    <property type="entry name" value="Concanavalin A-like lectins/glucanases"/>
    <property type="match status" value="1"/>
</dbReference>
<reference evidence="3 4" key="1">
    <citation type="journal article" date="2018" name="Biotechnol. Adv.">
        <title>Improved genomic resources and new bioinformatic workflow for the carcinogenic parasite Clonorchis sinensis: Biotechnological implications.</title>
        <authorList>
            <person name="Wang D."/>
            <person name="Korhonen P.K."/>
            <person name="Gasser R.B."/>
            <person name="Young N.D."/>
        </authorList>
    </citation>
    <scope>NUCLEOTIDE SEQUENCE [LARGE SCALE GENOMIC DNA]</scope>
    <source>
        <strain evidence="3">Cs-k2</strain>
    </source>
</reference>
<dbReference type="CDD" id="cd00110">
    <property type="entry name" value="LamG"/>
    <property type="match status" value="1"/>
</dbReference>
<protein>
    <recommendedName>
        <fullName evidence="2">Laminin G domain-containing protein</fullName>
    </recommendedName>
</protein>
<dbReference type="PROSITE" id="PS50025">
    <property type="entry name" value="LAM_G_DOMAIN"/>
    <property type="match status" value="1"/>
</dbReference>
<accession>A0A419PDX9</accession>
<name>A0A419PDX9_CLOSI</name>
<evidence type="ECO:0000256" key="1">
    <source>
        <dbReference type="PROSITE-ProRule" id="PRU00122"/>
    </source>
</evidence>
<organism evidence="3 4">
    <name type="scientific">Clonorchis sinensis</name>
    <name type="common">Chinese liver fluke</name>
    <dbReference type="NCBI Taxonomy" id="79923"/>
    <lineage>
        <taxon>Eukaryota</taxon>
        <taxon>Metazoa</taxon>
        <taxon>Spiralia</taxon>
        <taxon>Lophotrochozoa</taxon>
        <taxon>Platyhelminthes</taxon>
        <taxon>Trematoda</taxon>
        <taxon>Digenea</taxon>
        <taxon>Opisthorchiida</taxon>
        <taxon>Opisthorchiata</taxon>
        <taxon>Opisthorchiidae</taxon>
        <taxon>Clonorchis</taxon>
    </lineage>
</organism>
<keyword evidence="4" id="KW-1185">Reference proteome</keyword>
<dbReference type="OrthoDB" id="6275838at2759"/>
<proteinExistence type="predicted"/>
<reference evidence="3 4" key="2">
    <citation type="journal article" date="2021" name="Genomics">
        <title>High-quality reference genome for Clonorchis sinensis.</title>
        <authorList>
            <person name="Young N.D."/>
            <person name="Stroehlein A.J."/>
            <person name="Kinkar L."/>
            <person name="Wang T."/>
            <person name="Sohn W.M."/>
            <person name="Chang B.C.H."/>
            <person name="Kaur P."/>
            <person name="Weisz D."/>
            <person name="Dudchenko O."/>
            <person name="Aiden E.L."/>
            <person name="Korhonen P.K."/>
            <person name="Gasser R.B."/>
        </authorList>
    </citation>
    <scope>NUCLEOTIDE SEQUENCE [LARGE SCALE GENOMIC DNA]</scope>
    <source>
        <strain evidence="3">Cs-k2</strain>
    </source>
</reference>
<dbReference type="InterPro" id="IPR001791">
    <property type="entry name" value="Laminin_G"/>
</dbReference>
<comment type="caution">
    <text evidence="1">Lacks conserved residue(s) required for the propagation of feature annotation.</text>
</comment>
<sequence length="338" mass="38685">MCRMNIYHLDNLRLGFLLMMTLHVMEVKSGTLLFRSVDNYAVFPPFIPCPRATMSFEFQTTQPTGLLVYSEDNSTGRFLSITLLPMHRLKVELELRLPQYRTSRDHTTMVLDFATSHWKEPVEKGHQLWHFFNMTMSSGQTGNILSGLIIHLDEKRFVHQFTPALIYSAPLSHKTPKVYFGEPLYIGQIPDHMRSDATKRSLFSSAMQPTYNGLIQNLQLGECSVQELRGCKMSEGWRMCDTLTPAELNNGAVYIPDSRGLRVSGDECPHRTPAQSTKYIKPDVHTVSDLKTSLNQEQHRCFGELLTFCRVMKARNVLLSTILCLLLSSQLHCYKFVD</sequence>
<evidence type="ECO:0000259" key="2">
    <source>
        <dbReference type="PROSITE" id="PS50025"/>
    </source>
</evidence>
<dbReference type="Proteomes" id="UP000286415">
    <property type="component" value="Unassembled WGS sequence"/>
</dbReference>
<evidence type="ECO:0000313" key="4">
    <source>
        <dbReference type="Proteomes" id="UP000286415"/>
    </source>
</evidence>
<comment type="caution">
    <text evidence="3">The sequence shown here is derived from an EMBL/GenBank/DDBJ whole genome shotgun (WGS) entry which is preliminary data.</text>
</comment>
<dbReference type="Pfam" id="PF02210">
    <property type="entry name" value="Laminin_G_2"/>
    <property type="match status" value="1"/>
</dbReference>
<dbReference type="InterPro" id="IPR013320">
    <property type="entry name" value="ConA-like_dom_sf"/>
</dbReference>
<evidence type="ECO:0000313" key="3">
    <source>
        <dbReference type="EMBL" id="KAG5449004.1"/>
    </source>
</evidence>
<dbReference type="AlphaFoldDB" id="A0A419PDX9"/>
<dbReference type="InParanoid" id="A0A419PDX9"/>